<dbReference type="Proteomes" id="UP000298551">
    <property type="component" value="Chromosome"/>
</dbReference>
<evidence type="ECO:0000256" key="2">
    <source>
        <dbReference type="SAM" id="SignalP"/>
    </source>
</evidence>
<proteinExistence type="predicted"/>
<feature type="region of interest" description="Disordered" evidence="1">
    <location>
        <begin position="68"/>
        <end position="92"/>
    </location>
</feature>
<sequence>MRNKPLWQLFTALLTLSASMTSITAHAADETLSGINVGELGRVQSETILLKAKAERLKALREAEGGSDLDSFLPSTGLHPAPQVPTTLSEAPRPASRLPVVMAITGSPQRLRANLLYSSGYELNAGVGSELPDGYRVHQITLEGVVLSRKGERFPLGFSKRAPSIDSATGAQAGTRPFNLSGQLPGQ</sequence>
<gene>
    <name evidence="3" type="primary">pilP</name>
    <name evidence="3" type="ORF">E6B08_23235</name>
</gene>
<evidence type="ECO:0000313" key="4">
    <source>
        <dbReference type="Proteomes" id="UP000298551"/>
    </source>
</evidence>
<feature type="region of interest" description="Disordered" evidence="1">
    <location>
        <begin position="165"/>
        <end position="187"/>
    </location>
</feature>
<dbReference type="InterPro" id="IPR022753">
    <property type="entry name" value="T4SS_pilus_biogen_PilP"/>
</dbReference>
<dbReference type="AlphaFoldDB" id="A0A4D6XEL0"/>
<evidence type="ECO:0000313" key="3">
    <source>
        <dbReference type="EMBL" id="QCI14079.1"/>
    </source>
</evidence>
<accession>A0A4D6XEL0</accession>
<feature type="compositionally biased region" description="Polar residues" evidence="1">
    <location>
        <begin position="166"/>
        <end position="187"/>
    </location>
</feature>
<protein>
    <submittedName>
        <fullName evidence="3">Type IV pilus biogenesis protein PilP</fullName>
    </submittedName>
</protein>
<dbReference type="EMBL" id="CP039371">
    <property type="protein sequence ID" value="QCI14079.1"/>
    <property type="molecule type" value="Genomic_DNA"/>
</dbReference>
<evidence type="ECO:0000256" key="1">
    <source>
        <dbReference type="SAM" id="MobiDB-lite"/>
    </source>
</evidence>
<name>A0A4D6XEL0_PSEPU</name>
<dbReference type="RefSeq" id="WP_136916160.1">
    <property type="nucleotide sequence ID" value="NZ_CP039371.1"/>
</dbReference>
<feature type="chain" id="PRO_5020859980" evidence="2">
    <location>
        <begin position="28"/>
        <end position="187"/>
    </location>
</feature>
<dbReference type="NCBIfam" id="TIGR03021">
    <property type="entry name" value="pilP_fam"/>
    <property type="match status" value="1"/>
</dbReference>
<dbReference type="OrthoDB" id="6997520at2"/>
<keyword evidence="2" id="KW-0732">Signal</keyword>
<reference evidence="4" key="1">
    <citation type="submission" date="2019-04" db="EMBL/GenBank/DDBJ databases">
        <title>Genome sequence of Pseudomonas putida 1290, an auxin catabolizing strain.</title>
        <authorList>
            <person name="Laird T.S."/>
            <person name="Leveau J.H.J."/>
        </authorList>
    </citation>
    <scope>NUCLEOTIDE SEQUENCE [LARGE SCALE GENOMIC DNA]</scope>
    <source>
        <strain evidence="4">1290</strain>
    </source>
</reference>
<feature type="signal peptide" evidence="2">
    <location>
        <begin position="1"/>
        <end position="27"/>
    </location>
</feature>
<organism evidence="3 4">
    <name type="scientific">Pseudomonas putida</name>
    <name type="common">Arthrobacter siderocapsulatus</name>
    <dbReference type="NCBI Taxonomy" id="303"/>
    <lineage>
        <taxon>Bacteria</taxon>
        <taxon>Pseudomonadati</taxon>
        <taxon>Pseudomonadota</taxon>
        <taxon>Gammaproteobacteria</taxon>
        <taxon>Pseudomonadales</taxon>
        <taxon>Pseudomonadaceae</taxon>
        <taxon>Pseudomonas</taxon>
    </lineage>
</organism>